<dbReference type="InterPro" id="IPR012349">
    <property type="entry name" value="Split_barrel_FMN-bd"/>
</dbReference>
<feature type="domain" description="General stress protein FMN-binding split barrel" evidence="2">
    <location>
        <begin position="42"/>
        <end position="192"/>
    </location>
</feature>
<reference evidence="3" key="1">
    <citation type="submission" date="2021-08" db="EMBL/GenBank/DDBJ databases">
        <title>Chromosome-Level Trichoderma cornu-damae using Hi-C Data.</title>
        <authorList>
            <person name="Kim C.S."/>
        </authorList>
    </citation>
    <scope>NUCLEOTIDE SEQUENCE</scope>
    <source>
        <strain evidence="3">KA19-0412C</strain>
    </source>
</reference>
<dbReference type="PANTHER" id="PTHR34818:SF1">
    <property type="entry name" value="PROTEIN BLI-3"/>
    <property type="match status" value="1"/>
</dbReference>
<feature type="compositionally biased region" description="Polar residues" evidence="1">
    <location>
        <begin position="1"/>
        <end position="15"/>
    </location>
</feature>
<dbReference type="InterPro" id="IPR052917">
    <property type="entry name" value="Stress-Dev_Protein"/>
</dbReference>
<evidence type="ECO:0000259" key="2">
    <source>
        <dbReference type="Pfam" id="PF16242"/>
    </source>
</evidence>
<dbReference type="Pfam" id="PF16242">
    <property type="entry name" value="Pyrid_ox_like"/>
    <property type="match status" value="1"/>
</dbReference>
<dbReference type="Proteomes" id="UP000827724">
    <property type="component" value="Unassembled WGS sequence"/>
</dbReference>
<dbReference type="AlphaFoldDB" id="A0A9P8QS20"/>
<dbReference type="EMBL" id="JAIWOZ010000003">
    <property type="protein sequence ID" value="KAH6607708.1"/>
    <property type="molecule type" value="Genomic_DNA"/>
</dbReference>
<accession>A0A9P8QS20</accession>
<sequence>YNNQIKQSTMSTSSAPLGDKPADPYTRVNKDEVDPQTMVIDLLDFITRCKFGMLTTVEASSHNNLVSRCMGLAATESGGIDLLFHTNTESGKTNDLSNDPHVNVSFINSSGEWASISGQASVVTDRELVKKTYSNELRAWLGDLGDGVHDGSQNDPRIGIIRVKTTTVTYSLAAGNFISRAAEVAQGVLTGKPAHVHKLREMSAEDVKNWRASNV</sequence>
<comment type="caution">
    <text evidence="3">The sequence shown here is derived from an EMBL/GenBank/DDBJ whole genome shotgun (WGS) entry which is preliminary data.</text>
</comment>
<evidence type="ECO:0000313" key="3">
    <source>
        <dbReference type="EMBL" id="KAH6607708.1"/>
    </source>
</evidence>
<name>A0A9P8QS20_9HYPO</name>
<evidence type="ECO:0000256" key="1">
    <source>
        <dbReference type="SAM" id="MobiDB-lite"/>
    </source>
</evidence>
<protein>
    <submittedName>
        <fullName evidence="3">Bli-3</fullName>
    </submittedName>
</protein>
<dbReference type="SUPFAM" id="SSF50475">
    <property type="entry name" value="FMN-binding split barrel"/>
    <property type="match status" value="1"/>
</dbReference>
<organism evidence="3 4">
    <name type="scientific">Trichoderma cornu-damae</name>
    <dbReference type="NCBI Taxonomy" id="654480"/>
    <lineage>
        <taxon>Eukaryota</taxon>
        <taxon>Fungi</taxon>
        <taxon>Dikarya</taxon>
        <taxon>Ascomycota</taxon>
        <taxon>Pezizomycotina</taxon>
        <taxon>Sordariomycetes</taxon>
        <taxon>Hypocreomycetidae</taxon>
        <taxon>Hypocreales</taxon>
        <taxon>Hypocreaceae</taxon>
        <taxon>Trichoderma</taxon>
    </lineage>
</organism>
<feature type="non-terminal residue" evidence="3">
    <location>
        <position position="1"/>
    </location>
</feature>
<dbReference type="InterPro" id="IPR038725">
    <property type="entry name" value="YdaG_split_barrel_FMN-bd"/>
</dbReference>
<keyword evidence="4" id="KW-1185">Reference proteome</keyword>
<gene>
    <name evidence="3" type="ORF">Trco_004021</name>
</gene>
<dbReference type="OrthoDB" id="434253at2759"/>
<feature type="region of interest" description="Disordered" evidence="1">
    <location>
        <begin position="1"/>
        <end position="29"/>
    </location>
</feature>
<dbReference type="PANTHER" id="PTHR34818">
    <property type="entry name" value="PROTEIN BLI-3"/>
    <property type="match status" value="1"/>
</dbReference>
<evidence type="ECO:0000313" key="4">
    <source>
        <dbReference type="Proteomes" id="UP000827724"/>
    </source>
</evidence>
<dbReference type="Gene3D" id="2.30.110.10">
    <property type="entry name" value="Electron Transport, Fmn-binding Protein, Chain A"/>
    <property type="match status" value="1"/>
</dbReference>
<proteinExistence type="predicted"/>